<comment type="similarity">
    <text evidence="1 15">In the C-terminal section; belongs to the flavoprotein pyridine nucleotide cytochrome reductase family.</text>
</comment>
<evidence type="ECO:0000313" key="18">
    <source>
        <dbReference type="EMBL" id="MFC0474583.1"/>
    </source>
</evidence>
<dbReference type="Gene3D" id="3.40.50.80">
    <property type="entry name" value="Nucleotide-binding domain of ferredoxin-NADP reductase (FNR) module"/>
    <property type="match status" value="1"/>
</dbReference>
<evidence type="ECO:0000256" key="1">
    <source>
        <dbReference type="ARBA" id="ARBA00006401"/>
    </source>
</evidence>
<evidence type="ECO:0000256" key="10">
    <source>
        <dbReference type="ARBA" id="ARBA00023002"/>
    </source>
</evidence>
<dbReference type="Pfam" id="PF00970">
    <property type="entry name" value="FAD_binding_6"/>
    <property type="match status" value="1"/>
</dbReference>
<evidence type="ECO:0000256" key="6">
    <source>
        <dbReference type="ARBA" id="ARBA00022630"/>
    </source>
</evidence>
<feature type="binding site" evidence="15">
    <location>
        <begin position="283"/>
        <end position="288"/>
    </location>
    <ligand>
        <name>NADP(+)</name>
        <dbReference type="ChEBI" id="CHEBI:58349"/>
    </ligand>
</feature>
<dbReference type="NCBIfam" id="NF009805">
    <property type="entry name" value="PRK13289.1"/>
    <property type="match status" value="1"/>
</dbReference>
<keyword evidence="11 15" id="KW-0408">Iron</keyword>
<dbReference type="InterPro" id="IPR001433">
    <property type="entry name" value="OxRdtase_FAD/NAD-bd"/>
</dbReference>
<feature type="binding site" evidence="15">
    <location>
        <begin position="404"/>
        <end position="407"/>
    </location>
    <ligand>
        <name>FAD</name>
        <dbReference type="ChEBI" id="CHEBI:57692"/>
    </ligand>
</feature>
<dbReference type="RefSeq" id="WP_160545477.1">
    <property type="nucleotide sequence ID" value="NZ_JBHLUU010000016.1"/>
</dbReference>
<feature type="binding site" evidence="15">
    <location>
        <position position="196"/>
    </location>
    <ligand>
        <name>FAD</name>
        <dbReference type="ChEBI" id="CHEBI:57692"/>
    </ligand>
</feature>
<comment type="caution">
    <text evidence="18">The sequence shown here is derived from an EMBL/GenBank/DDBJ whole genome shotgun (WGS) entry which is preliminary data.</text>
</comment>
<dbReference type="PROSITE" id="PS01033">
    <property type="entry name" value="GLOBIN"/>
    <property type="match status" value="1"/>
</dbReference>
<comment type="catalytic activity">
    <reaction evidence="13 15">
        <text>2 nitric oxide + NADH + 2 O2 = 2 nitrate + NAD(+) + H(+)</text>
        <dbReference type="Rhea" id="RHEA:19469"/>
        <dbReference type="ChEBI" id="CHEBI:15378"/>
        <dbReference type="ChEBI" id="CHEBI:15379"/>
        <dbReference type="ChEBI" id="CHEBI:16480"/>
        <dbReference type="ChEBI" id="CHEBI:17632"/>
        <dbReference type="ChEBI" id="CHEBI:57540"/>
        <dbReference type="ChEBI" id="CHEBI:57945"/>
        <dbReference type="EC" id="1.14.12.17"/>
    </reaction>
</comment>
<dbReference type="CDD" id="cd14777">
    <property type="entry name" value="Yhb1-globin-like"/>
    <property type="match status" value="1"/>
</dbReference>
<dbReference type="PANTHER" id="PTHR43396:SF3">
    <property type="entry name" value="FLAVOHEMOPROTEIN"/>
    <property type="match status" value="1"/>
</dbReference>
<keyword evidence="6 15" id="KW-0285">Flavoprotein</keyword>
<keyword evidence="5 15" id="KW-0561">Oxygen transport</keyword>
<keyword evidence="3 15" id="KW-0813">Transport</keyword>
<evidence type="ECO:0000256" key="11">
    <source>
        <dbReference type="ARBA" id="ARBA00023004"/>
    </source>
</evidence>
<dbReference type="Gene3D" id="2.40.30.10">
    <property type="entry name" value="Translation factors"/>
    <property type="match status" value="1"/>
</dbReference>
<feature type="binding site" evidence="15">
    <location>
        <begin position="212"/>
        <end position="215"/>
    </location>
    <ligand>
        <name>FAD</name>
        <dbReference type="ChEBI" id="CHEBI:57692"/>
    </ligand>
</feature>
<dbReference type="PRINTS" id="PR00371">
    <property type="entry name" value="FPNCR"/>
</dbReference>
<evidence type="ECO:0000259" key="16">
    <source>
        <dbReference type="PROSITE" id="PS01033"/>
    </source>
</evidence>
<dbReference type="Proteomes" id="UP001589738">
    <property type="component" value="Unassembled WGS sequence"/>
</dbReference>
<evidence type="ECO:0000259" key="17">
    <source>
        <dbReference type="PROSITE" id="PS51384"/>
    </source>
</evidence>
<organism evidence="18 19">
    <name type="scientific">Robertmurraya beringensis</name>
    <dbReference type="NCBI Taxonomy" id="641660"/>
    <lineage>
        <taxon>Bacteria</taxon>
        <taxon>Bacillati</taxon>
        <taxon>Bacillota</taxon>
        <taxon>Bacilli</taxon>
        <taxon>Bacillales</taxon>
        <taxon>Bacillaceae</taxon>
        <taxon>Robertmurraya</taxon>
    </lineage>
</organism>
<dbReference type="InterPro" id="IPR009050">
    <property type="entry name" value="Globin-like_sf"/>
</dbReference>
<comment type="cofactor">
    <cofactor evidence="15">
        <name>FAD</name>
        <dbReference type="ChEBI" id="CHEBI:57692"/>
    </cofactor>
    <text evidence="15">Binds 1 FAD per subunit.</text>
</comment>
<dbReference type="EMBL" id="JBHLUU010000016">
    <property type="protein sequence ID" value="MFC0474583.1"/>
    <property type="molecule type" value="Genomic_DNA"/>
</dbReference>
<keyword evidence="4 15" id="KW-0349">Heme</keyword>
<dbReference type="InterPro" id="IPR012292">
    <property type="entry name" value="Globin/Proto"/>
</dbReference>
<evidence type="ECO:0000256" key="2">
    <source>
        <dbReference type="ARBA" id="ARBA00008414"/>
    </source>
</evidence>
<accession>A0ABV6KRJ9</accession>
<dbReference type="SUPFAM" id="SSF46458">
    <property type="entry name" value="Globin-like"/>
    <property type="match status" value="1"/>
</dbReference>
<comment type="cofactor">
    <cofactor evidence="15">
        <name>heme b</name>
        <dbReference type="ChEBI" id="CHEBI:60344"/>
    </cofactor>
    <text evidence="15">Binds 1 heme b (iron(II)-protoporphyrin IX) group per subunit.</text>
</comment>
<feature type="domain" description="FAD-binding FR-type" evidence="17">
    <location>
        <begin position="158"/>
        <end position="270"/>
    </location>
</feature>
<dbReference type="InterPro" id="IPR039261">
    <property type="entry name" value="FNR_nucleotide-bd"/>
</dbReference>
<evidence type="ECO:0000256" key="7">
    <source>
        <dbReference type="ARBA" id="ARBA00022723"/>
    </source>
</evidence>
<dbReference type="InterPro" id="IPR023950">
    <property type="entry name" value="Hmp"/>
</dbReference>
<evidence type="ECO:0000256" key="14">
    <source>
        <dbReference type="ARBA" id="ARBA00049433"/>
    </source>
</evidence>
<dbReference type="GO" id="GO:0008941">
    <property type="term" value="F:nitric oxide dioxygenase NAD(P)H activity"/>
    <property type="evidence" value="ECO:0007669"/>
    <property type="project" value="UniProtKB-EC"/>
</dbReference>
<evidence type="ECO:0000313" key="19">
    <source>
        <dbReference type="Proteomes" id="UP001589738"/>
    </source>
</evidence>
<keyword evidence="12 15" id="KW-0520">NAD</keyword>
<dbReference type="InterPro" id="IPR017927">
    <property type="entry name" value="FAD-bd_FR_type"/>
</dbReference>
<dbReference type="InterPro" id="IPR008333">
    <property type="entry name" value="Cbr1-like_FAD-bd_dom"/>
</dbReference>
<dbReference type="InterPro" id="IPR001709">
    <property type="entry name" value="Flavoprot_Pyr_Nucl_cyt_Rdtase"/>
</dbReference>
<dbReference type="EC" id="1.14.12.17" evidence="15"/>
<comment type="catalytic activity">
    <reaction evidence="14 15">
        <text>2 nitric oxide + NADPH + 2 O2 = 2 nitrate + NADP(+) + H(+)</text>
        <dbReference type="Rhea" id="RHEA:19465"/>
        <dbReference type="ChEBI" id="CHEBI:15378"/>
        <dbReference type="ChEBI" id="CHEBI:15379"/>
        <dbReference type="ChEBI" id="CHEBI:16480"/>
        <dbReference type="ChEBI" id="CHEBI:17632"/>
        <dbReference type="ChEBI" id="CHEBI:57783"/>
        <dbReference type="ChEBI" id="CHEBI:58349"/>
        <dbReference type="EC" id="1.14.12.17"/>
    </reaction>
</comment>
<dbReference type="InterPro" id="IPR000971">
    <property type="entry name" value="Globin"/>
</dbReference>
<feature type="site" description="Involved in heme-bound ligand stabilization and O-O bond activation" evidence="15">
    <location>
        <position position="35"/>
    </location>
</feature>
<feature type="binding site" description="proximal binding residue" evidence="15">
    <location>
        <position position="91"/>
    </location>
    <ligand>
        <name>heme b</name>
        <dbReference type="ChEBI" id="CHEBI:60344"/>
    </ligand>
    <ligandPart>
        <name>Fe</name>
        <dbReference type="ChEBI" id="CHEBI:18248"/>
    </ligandPart>
</feature>
<dbReference type="Pfam" id="PF00042">
    <property type="entry name" value="Globin"/>
    <property type="match status" value="1"/>
</dbReference>
<dbReference type="PRINTS" id="PR00406">
    <property type="entry name" value="CYTB5RDTASE"/>
</dbReference>
<proteinExistence type="inferred from homology"/>
<dbReference type="HAMAP" id="MF_01252">
    <property type="entry name" value="Hmp"/>
    <property type="match status" value="1"/>
</dbReference>
<protein>
    <recommendedName>
        <fullName evidence="15">Flavohemoprotein</fullName>
    </recommendedName>
    <alternativeName>
        <fullName evidence="15">Flavohemoglobin</fullName>
    </alternativeName>
    <alternativeName>
        <fullName evidence="15">Hemoglobin-like protein</fullName>
    </alternativeName>
    <alternativeName>
        <fullName evidence="15">Nitric oxide dioxygenase</fullName>
        <shortName evidence="15">NO oxygenase</shortName>
        <shortName evidence="15">NOD</shortName>
        <ecNumber evidence="15">1.14.12.17</ecNumber>
    </alternativeName>
</protein>
<keyword evidence="15" id="KW-0216">Detoxification</keyword>
<gene>
    <name evidence="18" type="primary">hmpA</name>
    <name evidence="15" type="synonym">hmp</name>
    <name evidence="18" type="ORF">ACFFHF_04635</name>
</gene>
<feature type="site" description="Influences the redox potential of the prosthetic heme and FAD groups" evidence="15">
    <location>
        <position position="403"/>
    </location>
</feature>
<keyword evidence="10 15" id="KW-0560">Oxidoreductase</keyword>
<keyword evidence="8 15" id="KW-0274">FAD</keyword>
<sequence length="412" mass="46261">MTTATSPLDTKTIEIIKSTVPVLAQHGEGITKRFYEMMFTNHPELLNIFNHANQKQGRQPKALANTVYAAAAYIDNLEAILPVVRQIAHKHRSLQVKAEHYPIVGKHLLLAIKDVLGDAATDDIIDAWGKAYGVIADVFIQVEKEMYEETVSQSGGWNDFRDFTVAKKVKESEVITSFYLQPKDGKEIPTFTPGQYISIRVKIAGEEYTHIRQYSLSDSPEKEYYRISVKKETSSSEHIPNGKVSTYLHDTIQEGDTLEVTAPAGDFVLDVESTGPVVFLSGGVGITPMISMLNTIATQQPNRKVAFIHAAINGTTHAMHEHVKELSNQSENIEYYLCYEKPTEKDLLNKEYTKEGYMDLPWIDSIVKDKNASFYFCGPIPFMKTVNNTLKELGISSDKIHFEFFGPADQLN</sequence>
<evidence type="ECO:0000256" key="3">
    <source>
        <dbReference type="ARBA" id="ARBA00022448"/>
    </source>
</evidence>
<comment type="domain">
    <text evidence="15">Consists of two distinct domains; an N-terminal heme-containing oxygen-binding domain and a C-terminal reductase domain with binding sites for FAD and NAD(P)H.</text>
</comment>
<keyword evidence="19" id="KW-1185">Reference proteome</keyword>
<reference evidence="18 19" key="1">
    <citation type="submission" date="2024-09" db="EMBL/GenBank/DDBJ databases">
        <authorList>
            <person name="Sun Q."/>
            <person name="Mori K."/>
        </authorList>
    </citation>
    <scope>NUCLEOTIDE SEQUENCE [LARGE SCALE GENOMIC DNA]</scope>
    <source>
        <strain evidence="18 19">CGMCC 1.9126</strain>
    </source>
</reference>
<evidence type="ECO:0000256" key="12">
    <source>
        <dbReference type="ARBA" id="ARBA00023027"/>
    </source>
</evidence>
<dbReference type="PANTHER" id="PTHR43396">
    <property type="entry name" value="FLAVOHEMOPROTEIN"/>
    <property type="match status" value="1"/>
</dbReference>
<dbReference type="Gene3D" id="1.10.490.10">
    <property type="entry name" value="Globins"/>
    <property type="match status" value="1"/>
</dbReference>
<name>A0ABV6KRJ9_9BACI</name>
<feature type="region of interest" description="Reductase" evidence="15">
    <location>
        <begin position="155"/>
        <end position="412"/>
    </location>
</feature>
<comment type="similarity">
    <text evidence="2 15">Belongs to the globin family. Two-domain flavohemoproteins subfamily.</text>
</comment>
<dbReference type="CDD" id="cd06184">
    <property type="entry name" value="flavohem_like_fad_nad_binding"/>
    <property type="match status" value="1"/>
</dbReference>
<dbReference type="SUPFAM" id="SSF63380">
    <property type="entry name" value="Riboflavin synthase domain-like"/>
    <property type="match status" value="1"/>
</dbReference>
<evidence type="ECO:0000256" key="5">
    <source>
        <dbReference type="ARBA" id="ARBA00022621"/>
    </source>
</evidence>
<evidence type="ECO:0000256" key="9">
    <source>
        <dbReference type="ARBA" id="ARBA00022857"/>
    </source>
</evidence>
<feature type="active site" description="Charge relay system" evidence="15">
    <location>
        <position position="143"/>
    </location>
</feature>
<dbReference type="SUPFAM" id="SSF52343">
    <property type="entry name" value="Ferredoxin reductase-like, C-terminal NADP-linked domain"/>
    <property type="match status" value="1"/>
</dbReference>
<dbReference type="Pfam" id="PF00175">
    <property type="entry name" value="NAD_binding_1"/>
    <property type="match status" value="1"/>
</dbReference>
<feature type="active site" description="Charge relay system" evidence="15">
    <location>
        <position position="101"/>
    </location>
</feature>
<comment type="function">
    <text evidence="15">Is involved in NO detoxification in an aerobic process, termed nitric oxide dioxygenase (NOD) reaction that utilizes O(2) and NAD(P)H to convert NO to nitrate, which protects the bacterium from various noxious nitrogen compounds. Therefore, plays a central role in the inducible response to nitrosative stress.</text>
</comment>
<keyword evidence="9 15" id="KW-0521">NADP</keyword>
<evidence type="ECO:0000256" key="8">
    <source>
        <dbReference type="ARBA" id="ARBA00022827"/>
    </source>
</evidence>
<dbReference type="InterPro" id="IPR017938">
    <property type="entry name" value="Riboflavin_synthase-like_b-brl"/>
</dbReference>
<evidence type="ECO:0000256" key="4">
    <source>
        <dbReference type="ARBA" id="ARBA00022617"/>
    </source>
</evidence>
<evidence type="ECO:0000256" key="13">
    <source>
        <dbReference type="ARBA" id="ARBA00048649"/>
    </source>
</evidence>
<evidence type="ECO:0000256" key="15">
    <source>
        <dbReference type="HAMAP-Rule" id="MF_01252"/>
    </source>
</evidence>
<keyword evidence="7 15" id="KW-0479">Metal-binding</keyword>
<feature type="domain" description="Globin" evidence="16">
    <location>
        <begin position="7"/>
        <end position="144"/>
    </location>
</feature>
<dbReference type="PROSITE" id="PS51384">
    <property type="entry name" value="FAD_FR"/>
    <property type="match status" value="1"/>
</dbReference>
<feature type="site" description="Influences the redox potential of the prosthetic heme and FAD groups" evidence="15">
    <location>
        <position position="90"/>
    </location>
</feature>